<evidence type="ECO:0000256" key="1">
    <source>
        <dbReference type="SAM" id="MobiDB-lite"/>
    </source>
</evidence>
<dbReference type="EMBL" id="KB706058">
    <property type="protein sequence ID" value="EMR69564.1"/>
    <property type="molecule type" value="Genomic_DNA"/>
</dbReference>
<feature type="compositionally biased region" description="Low complexity" evidence="1">
    <location>
        <begin position="134"/>
        <end position="170"/>
    </location>
</feature>
<reference evidence="3" key="1">
    <citation type="journal article" date="2013" name="Genome Announc.">
        <title>Draft genome sequence of the grapevine dieback fungus Eutypa lata UCR-EL1.</title>
        <authorList>
            <person name="Blanco-Ulate B."/>
            <person name="Rolshausen P.E."/>
            <person name="Cantu D."/>
        </authorList>
    </citation>
    <scope>NUCLEOTIDE SEQUENCE [LARGE SCALE GENOMIC DNA]</scope>
    <source>
        <strain evidence="3">UCR-EL1</strain>
    </source>
</reference>
<dbReference type="AlphaFoldDB" id="M7SSR9"/>
<feature type="compositionally biased region" description="Polar residues" evidence="1">
    <location>
        <begin position="21"/>
        <end position="46"/>
    </location>
</feature>
<dbReference type="PANTHER" id="PTHR47843">
    <property type="entry name" value="BTB DOMAIN-CONTAINING PROTEIN-RELATED"/>
    <property type="match status" value="1"/>
</dbReference>
<dbReference type="HOGENOM" id="CLU_927588_0_0_1"/>
<evidence type="ECO:0000313" key="2">
    <source>
        <dbReference type="EMBL" id="EMR69564.1"/>
    </source>
</evidence>
<name>M7SSR9_EUTLA</name>
<accession>M7SSR9</accession>
<dbReference type="Proteomes" id="UP000012174">
    <property type="component" value="Unassembled WGS sequence"/>
</dbReference>
<organism evidence="2 3">
    <name type="scientific">Eutypa lata (strain UCR-EL1)</name>
    <name type="common">Grapevine dieback disease fungus</name>
    <name type="synonym">Eutypa armeniacae</name>
    <dbReference type="NCBI Taxonomy" id="1287681"/>
    <lineage>
        <taxon>Eukaryota</taxon>
        <taxon>Fungi</taxon>
        <taxon>Dikarya</taxon>
        <taxon>Ascomycota</taxon>
        <taxon>Pezizomycotina</taxon>
        <taxon>Sordariomycetes</taxon>
        <taxon>Xylariomycetidae</taxon>
        <taxon>Xylariales</taxon>
        <taxon>Diatrypaceae</taxon>
        <taxon>Eutypa</taxon>
    </lineage>
</organism>
<feature type="compositionally biased region" description="Low complexity" evidence="1">
    <location>
        <begin position="74"/>
        <end position="89"/>
    </location>
</feature>
<evidence type="ECO:0000313" key="3">
    <source>
        <dbReference type="Proteomes" id="UP000012174"/>
    </source>
</evidence>
<gene>
    <name evidence="2" type="ORF">UCREL1_3411</name>
</gene>
<feature type="compositionally biased region" description="Basic residues" evidence="1">
    <location>
        <begin position="94"/>
        <end position="103"/>
    </location>
</feature>
<dbReference type="eggNOG" id="ENOG502SP2V">
    <property type="taxonomic scope" value="Eukaryota"/>
</dbReference>
<feature type="compositionally biased region" description="Low complexity" evidence="1">
    <location>
        <begin position="107"/>
        <end position="127"/>
    </location>
</feature>
<proteinExistence type="predicted"/>
<keyword evidence="3" id="KW-1185">Reference proteome</keyword>
<dbReference type="KEGG" id="ela:UCREL1_3411"/>
<dbReference type="OrthoDB" id="6359816at2759"/>
<protein>
    <submittedName>
        <fullName evidence="2">Putative btb poz domain-containing protein</fullName>
    </submittedName>
</protein>
<dbReference type="STRING" id="1287681.M7SSR9"/>
<dbReference type="PANTHER" id="PTHR47843:SF5">
    <property type="entry name" value="BTB_POZ DOMAIN PROTEIN"/>
    <property type="match status" value="1"/>
</dbReference>
<sequence>MLYYFYHLDYPNVEGHEAEESNTSQEPQTISSPTPNHVDESSTGIVNGSHPYGTNGHVQRPMQSSIEKEQSIDPTVVTSPTGTGETSSEAGSKIVKKKKKKGRSVQPESSSETTTTTTPISTTNISNATQTHVQAQEQTSPQPSSSPTNTASVPTLTPTPVTTNANTTTQKQKHHHHHPPATNLTIHAQLYALASKYNVEGLAALAADKFERGVGRHWGTDDFLRAAREAYTSTDRANRRLRDAVLAAVKTHPELLGRAPVQDAIRGLELSFDLLMHMRGDGNSGGGVKGAETRAGVGDV</sequence>
<feature type="region of interest" description="Disordered" evidence="1">
    <location>
        <begin position="15"/>
        <end position="180"/>
    </location>
</feature>